<sequence length="182" mass="20190">MIFLLLSISLLSILSNANDNSILYFEIHHPEDIAYSYRGRFARDFGGIFERFMSHVPLIPASPIEACPDAPPTNLAQLKGNMMLIKRGGCSFLEKAIVAQNSGVIGAIIFNNEVDDVDSNIDMVDDGSEQSHLVDIPIVWLQGKNGHMILNSIYKHGMAASLSLPHNHTYTIPANKTPWDLW</sequence>
<dbReference type="EMBL" id="FN654571">
    <property type="protein sequence ID" value="CBY34988.1"/>
    <property type="molecule type" value="Genomic_DNA"/>
</dbReference>
<dbReference type="OrthoDB" id="206201at2759"/>
<feature type="domain" description="PA" evidence="4">
    <location>
        <begin position="57"/>
        <end position="148"/>
    </location>
</feature>
<evidence type="ECO:0000313" key="5">
    <source>
        <dbReference type="EMBL" id="CBY18685.1"/>
    </source>
</evidence>
<protein>
    <recommendedName>
        <fullName evidence="4">PA domain-containing protein</fullName>
    </recommendedName>
</protein>
<feature type="chain" id="PRO_5007653903" description="PA domain-containing protein" evidence="3">
    <location>
        <begin position="18"/>
        <end position="182"/>
    </location>
</feature>
<dbReference type="PANTHER" id="PTHR22702">
    <property type="entry name" value="PROTEASE-ASSOCIATED DOMAIN-CONTAINING PROTEIN"/>
    <property type="match status" value="1"/>
</dbReference>
<dbReference type="Proteomes" id="UP000001307">
    <property type="component" value="Unassembled WGS sequence"/>
</dbReference>
<dbReference type="FunCoup" id="E4X7L3">
    <property type="interactions" value="1"/>
</dbReference>
<keyword evidence="7" id="KW-1185">Reference proteome</keyword>
<organism evidence="5">
    <name type="scientific">Oikopleura dioica</name>
    <name type="common">Tunicate</name>
    <dbReference type="NCBI Taxonomy" id="34765"/>
    <lineage>
        <taxon>Eukaryota</taxon>
        <taxon>Metazoa</taxon>
        <taxon>Chordata</taxon>
        <taxon>Tunicata</taxon>
        <taxon>Appendicularia</taxon>
        <taxon>Copelata</taxon>
        <taxon>Oikopleuridae</taxon>
        <taxon>Oikopleura</taxon>
    </lineage>
</organism>
<evidence type="ECO:0000313" key="7">
    <source>
        <dbReference type="Proteomes" id="UP000001307"/>
    </source>
</evidence>
<evidence type="ECO:0000259" key="4">
    <source>
        <dbReference type="Pfam" id="PF02225"/>
    </source>
</evidence>
<dbReference type="Pfam" id="PF02225">
    <property type="entry name" value="PA"/>
    <property type="match status" value="1"/>
</dbReference>
<feature type="signal peptide" evidence="3">
    <location>
        <begin position="1"/>
        <end position="17"/>
    </location>
</feature>
<dbReference type="PANTHER" id="PTHR22702:SF1">
    <property type="entry name" value="PROTEASE-ASSOCIATED DOMAIN-CONTAINING PROTEIN 1"/>
    <property type="match status" value="1"/>
</dbReference>
<evidence type="ECO:0000256" key="1">
    <source>
        <dbReference type="ARBA" id="ARBA00022729"/>
    </source>
</evidence>
<evidence type="ECO:0000256" key="2">
    <source>
        <dbReference type="ARBA" id="ARBA00023180"/>
    </source>
</evidence>
<evidence type="ECO:0000256" key="3">
    <source>
        <dbReference type="SAM" id="SignalP"/>
    </source>
</evidence>
<accession>E4X7L3</accession>
<dbReference type="InterPro" id="IPR046450">
    <property type="entry name" value="PA_dom_sf"/>
</dbReference>
<proteinExistence type="predicted"/>
<dbReference type="EMBL" id="FN653028">
    <property type="protein sequence ID" value="CBY18685.1"/>
    <property type="molecule type" value="Genomic_DNA"/>
</dbReference>
<keyword evidence="2" id="KW-0325">Glycoprotein</keyword>
<name>E4X7L3_OIKDI</name>
<gene>
    <name evidence="5" type="ORF">GSOID_T00003549001</name>
    <name evidence="6" type="ORF">GSOID_T00025032001</name>
</gene>
<evidence type="ECO:0000313" key="6">
    <source>
        <dbReference type="EMBL" id="CBY34988.1"/>
    </source>
</evidence>
<dbReference type="Proteomes" id="UP000011014">
    <property type="component" value="Unassembled WGS sequence"/>
</dbReference>
<dbReference type="AlphaFoldDB" id="E4X7L3"/>
<keyword evidence="1 3" id="KW-0732">Signal</keyword>
<dbReference type="SUPFAM" id="SSF52025">
    <property type="entry name" value="PA domain"/>
    <property type="match status" value="1"/>
</dbReference>
<reference evidence="5" key="1">
    <citation type="journal article" date="2010" name="Science">
        <title>Plasticity of animal genome architecture unmasked by rapid evolution of a pelagic tunicate.</title>
        <authorList>
            <person name="Denoeud F."/>
            <person name="Henriet S."/>
            <person name="Mungpakdee S."/>
            <person name="Aury J.M."/>
            <person name="Da Silva C."/>
            <person name="Brinkmann H."/>
            <person name="Mikhaleva J."/>
            <person name="Olsen L.C."/>
            <person name="Jubin C."/>
            <person name="Canestro C."/>
            <person name="Bouquet J.M."/>
            <person name="Danks G."/>
            <person name="Poulain J."/>
            <person name="Campsteijn C."/>
            <person name="Adamski M."/>
            <person name="Cross I."/>
            <person name="Yadetie F."/>
            <person name="Muffato M."/>
            <person name="Louis A."/>
            <person name="Butcher S."/>
            <person name="Tsagkogeorga G."/>
            <person name="Konrad A."/>
            <person name="Singh S."/>
            <person name="Jensen M.F."/>
            <person name="Cong E.H."/>
            <person name="Eikeseth-Otteraa H."/>
            <person name="Noel B."/>
            <person name="Anthouard V."/>
            <person name="Porcel B.M."/>
            <person name="Kachouri-Lafond R."/>
            <person name="Nishino A."/>
            <person name="Ugolini M."/>
            <person name="Chourrout P."/>
            <person name="Nishida H."/>
            <person name="Aasland R."/>
            <person name="Huzurbazar S."/>
            <person name="Westhof E."/>
            <person name="Delsuc F."/>
            <person name="Lehrach H."/>
            <person name="Reinhardt R."/>
            <person name="Weissenbach J."/>
            <person name="Roy S.W."/>
            <person name="Artiguenave F."/>
            <person name="Postlethwait J.H."/>
            <person name="Manak J.R."/>
            <person name="Thompson E.M."/>
            <person name="Jaillon O."/>
            <person name="Du Pasquier L."/>
            <person name="Boudinot P."/>
            <person name="Liberles D.A."/>
            <person name="Volff J.N."/>
            <person name="Philippe H."/>
            <person name="Lenhard B."/>
            <person name="Roest Crollius H."/>
            <person name="Wincker P."/>
            <person name="Chourrout D."/>
        </authorList>
    </citation>
    <scope>NUCLEOTIDE SEQUENCE [LARGE SCALE GENOMIC DNA]</scope>
</reference>
<dbReference type="Gene3D" id="3.50.30.30">
    <property type="match status" value="1"/>
</dbReference>
<dbReference type="InParanoid" id="E4X7L3"/>
<dbReference type="InterPro" id="IPR003137">
    <property type="entry name" value="PA_domain"/>
</dbReference>